<evidence type="ECO:0000313" key="2">
    <source>
        <dbReference type="EMBL" id="TYA15575.1"/>
    </source>
</evidence>
<dbReference type="PROSITE" id="PS51186">
    <property type="entry name" value="GNAT"/>
    <property type="match status" value="1"/>
</dbReference>
<dbReference type="InterPro" id="IPR000182">
    <property type="entry name" value="GNAT_dom"/>
</dbReference>
<keyword evidence="2" id="KW-0808">Transferase</keyword>
<dbReference type="InterPro" id="IPR016181">
    <property type="entry name" value="Acyl_CoA_acyltransferase"/>
</dbReference>
<accession>A0A5D0D4S0</accession>
<dbReference type="SUPFAM" id="SSF55729">
    <property type="entry name" value="Acyl-CoA N-acyltransferases (Nat)"/>
    <property type="match status" value="1"/>
</dbReference>
<sequence length="111" mass="11822">MKLTPRHLHSPGSLLLLAKIKAEDGPRLAGFSCVTDYGRGLSLVVVHPLYRGRGLGSKLLGRQISVLGKLSCRVPLSSVSGLQMCFRAGLTAGGMVKAPGGRSELILEERR</sequence>
<dbReference type="AlphaFoldDB" id="A0A5D0D4S0"/>
<gene>
    <name evidence="2" type="ORF">FRY98_04570</name>
</gene>
<name>A0A5D0D4S0_9BACL</name>
<dbReference type="Pfam" id="PF00583">
    <property type="entry name" value="Acetyltransf_1"/>
    <property type="match status" value="1"/>
</dbReference>
<feature type="domain" description="N-acetyltransferase" evidence="1">
    <location>
        <begin position="1"/>
        <end position="111"/>
    </location>
</feature>
<dbReference type="OrthoDB" id="2869300at2"/>
<protein>
    <submittedName>
        <fullName evidence="2">GNAT family N-acetyltransferase</fullName>
    </submittedName>
</protein>
<dbReference type="CDD" id="cd04301">
    <property type="entry name" value="NAT_SF"/>
    <property type="match status" value="1"/>
</dbReference>
<evidence type="ECO:0000313" key="3">
    <source>
        <dbReference type="Proteomes" id="UP000325218"/>
    </source>
</evidence>
<dbReference type="Gene3D" id="3.40.630.30">
    <property type="match status" value="1"/>
</dbReference>
<dbReference type="EMBL" id="VSDO01000001">
    <property type="protein sequence ID" value="TYA15575.1"/>
    <property type="molecule type" value="Genomic_DNA"/>
</dbReference>
<proteinExistence type="predicted"/>
<keyword evidence="3" id="KW-1185">Reference proteome</keyword>
<evidence type="ECO:0000259" key="1">
    <source>
        <dbReference type="PROSITE" id="PS51186"/>
    </source>
</evidence>
<dbReference type="GO" id="GO:0016747">
    <property type="term" value="F:acyltransferase activity, transferring groups other than amino-acyl groups"/>
    <property type="evidence" value="ECO:0007669"/>
    <property type="project" value="InterPro"/>
</dbReference>
<dbReference type="Proteomes" id="UP000325218">
    <property type="component" value="Unassembled WGS sequence"/>
</dbReference>
<organism evidence="2 3">
    <name type="scientific">Paenibacillus faecis</name>
    <dbReference type="NCBI Taxonomy" id="862114"/>
    <lineage>
        <taxon>Bacteria</taxon>
        <taxon>Bacillati</taxon>
        <taxon>Bacillota</taxon>
        <taxon>Bacilli</taxon>
        <taxon>Bacillales</taxon>
        <taxon>Paenibacillaceae</taxon>
        <taxon>Paenibacillus</taxon>
    </lineage>
</organism>
<reference evidence="2 3" key="1">
    <citation type="submission" date="2019-08" db="EMBL/GenBank/DDBJ databases">
        <title>Genome sequencing of Paenibacillus faecis DSM 23593(T).</title>
        <authorList>
            <person name="Kook J.-K."/>
            <person name="Park S.-N."/>
            <person name="Lim Y.K."/>
        </authorList>
    </citation>
    <scope>NUCLEOTIDE SEQUENCE [LARGE SCALE GENOMIC DNA]</scope>
    <source>
        <strain evidence="2 3">DSM 23593</strain>
    </source>
</reference>
<comment type="caution">
    <text evidence="2">The sequence shown here is derived from an EMBL/GenBank/DDBJ whole genome shotgun (WGS) entry which is preliminary data.</text>
</comment>